<proteinExistence type="predicted"/>
<dbReference type="EMBL" id="JAHRWL010000001">
    <property type="protein sequence ID" value="MBV2360246.1"/>
    <property type="molecule type" value="Genomic_DNA"/>
</dbReference>
<evidence type="ECO:0000313" key="2">
    <source>
        <dbReference type="Proteomes" id="UP001166293"/>
    </source>
</evidence>
<organism evidence="1 2">
    <name type="scientific">Thalassococcus arenae</name>
    <dbReference type="NCBI Taxonomy" id="2851652"/>
    <lineage>
        <taxon>Bacteria</taxon>
        <taxon>Pseudomonadati</taxon>
        <taxon>Pseudomonadota</taxon>
        <taxon>Alphaproteobacteria</taxon>
        <taxon>Rhodobacterales</taxon>
        <taxon>Roseobacteraceae</taxon>
        <taxon>Thalassococcus</taxon>
    </lineage>
</organism>
<protein>
    <recommendedName>
        <fullName evidence="3">Lipoprotein</fullName>
    </recommendedName>
</protein>
<name>A0ABS6N8B9_9RHOB</name>
<comment type="caution">
    <text evidence="1">The sequence shown here is derived from an EMBL/GenBank/DDBJ whole genome shotgun (WGS) entry which is preliminary data.</text>
</comment>
<sequence>MRRTALALACAALGAGCAEQDLLQFQGRPAQTVDECRAAYEAARQRGANTPVNYSSGASVLGAGIGKSMARGMIDSAYRSCLARVANNPGAPVQTPATGRQPARVTTLSRPAVTAPSVGCTRGGGVMQGGTGYCVGY</sequence>
<keyword evidence="2" id="KW-1185">Reference proteome</keyword>
<gene>
    <name evidence="1" type="ORF">KUH32_10705</name>
</gene>
<accession>A0ABS6N8B9</accession>
<evidence type="ECO:0000313" key="1">
    <source>
        <dbReference type="EMBL" id="MBV2360246.1"/>
    </source>
</evidence>
<evidence type="ECO:0008006" key="3">
    <source>
        <dbReference type="Google" id="ProtNLM"/>
    </source>
</evidence>
<reference evidence="1" key="1">
    <citation type="submission" date="2021-06" db="EMBL/GenBank/DDBJ databases">
        <title>Thalassococcus sp. CAU 1522 isolated from sea sand, Republic of Korea.</title>
        <authorList>
            <person name="Kim W."/>
        </authorList>
    </citation>
    <scope>NUCLEOTIDE SEQUENCE</scope>
    <source>
        <strain evidence="1">CAU 1522</strain>
    </source>
</reference>
<dbReference type="PROSITE" id="PS51257">
    <property type="entry name" value="PROKAR_LIPOPROTEIN"/>
    <property type="match status" value="1"/>
</dbReference>
<dbReference type="Proteomes" id="UP001166293">
    <property type="component" value="Unassembled WGS sequence"/>
</dbReference>
<dbReference type="RefSeq" id="WP_217778025.1">
    <property type="nucleotide sequence ID" value="NZ_JAHRWL010000001.1"/>
</dbReference>